<dbReference type="RefSeq" id="WP_377023010.1">
    <property type="nucleotide sequence ID" value="NZ_JBHLTS010000022.1"/>
</dbReference>
<evidence type="ECO:0000313" key="1">
    <source>
        <dbReference type="EMBL" id="MFC0515172.1"/>
    </source>
</evidence>
<accession>A0ABV6L6T0</accession>
<sequence>MANGFVLNLLEKNKPLHIRLNSFDSKLTTPKVDLRLGLIQLHESHLSYLWCMIYSFMSLLDFTEKRIAEGQTYIVMTNAPELIETNSIFTWAVSLKREYSNWPANLPSPAGVSQDCDLTNRIFIQAVLYIIYHELGHLSIGHDQYLPLITKQELTEEESQTLKLLESEADNFAFDCLKDVDETEDLILVNVFAASIAHISNLYLITNTADLLQMKHPDLDTRMFNLMNKVQFENEHYKSGMDLIYNIGLSLFINQLSSAYLTEDMSFESFDDILNYLYSCLDIEKTKVHPLKFRA</sequence>
<organism evidence="1 2">
    <name type="scientific">Mucilaginibacter angelicae</name>
    <dbReference type="NCBI Taxonomy" id="869718"/>
    <lineage>
        <taxon>Bacteria</taxon>
        <taxon>Pseudomonadati</taxon>
        <taxon>Bacteroidota</taxon>
        <taxon>Sphingobacteriia</taxon>
        <taxon>Sphingobacteriales</taxon>
        <taxon>Sphingobacteriaceae</taxon>
        <taxon>Mucilaginibacter</taxon>
    </lineage>
</organism>
<name>A0ABV6L6T0_9SPHI</name>
<dbReference type="EMBL" id="JBHLTS010000022">
    <property type="protein sequence ID" value="MFC0515172.1"/>
    <property type="molecule type" value="Genomic_DNA"/>
</dbReference>
<reference evidence="1 2" key="1">
    <citation type="submission" date="2024-09" db="EMBL/GenBank/DDBJ databases">
        <authorList>
            <person name="Sun Q."/>
            <person name="Mori K."/>
        </authorList>
    </citation>
    <scope>NUCLEOTIDE SEQUENCE [LARGE SCALE GENOMIC DNA]</scope>
    <source>
        <strain evidence="1 2">NCAIM B.02415</strain>
    </source>
</reference>
<dbReference type="Pfam" id="PF10463">
    <property type="entry name" value="Peptidase_U49"/>
    <property type="match status" value="1"/>
</dbReference>
<comment type="caution">
    <text evidence="1">The sequence shown here is derived from an EMBL/GenBank/DDBJ whole genome shotgun (WGS) entry which is preliminary data.</text>
</comment>
<protein>
    <submittedName>
        <fullName evidence="1">Phage exclusion protein Lit family protein</fullName>
    </submittedName>
</protein>
<dbReference type="InterPro" id="IPR019504">
    <property type="entry name" value="Peptidase_U49_Lit_pept"/>
</dbReference>
<gene>
    <name evidence="1" type="ORF">ACFFGT_13215</name>
</gene>
<proteinExistence type="predicted"/>
<dbReference type="Proteomes" id="UP001589828">
    <property type="component" value="Unassembled WGS sequence"/>
</dbReference>
<evidence type="ECO:0000313" key="2">
    <source>
        <dbReference type="Proteomes" id="UP001589828"/>
    </source>
</evidence>
<keyword evidence="2" id="KW-1185">Reference proteome</keyword>